<accession>A0A6S8B1Q1</accession>
<gene>
    <name evidence="1" type="ORF">ALAG00032_LOCUS3459</name>
</gene>
<dbReference type="PANTHER" id="PTHR31152">
    <property type="entry name" value="PLAC8 FAMILY PROTEIN"/>
    <property type="match status" value="1"/>
</dbReference>
<evidence type="ECO:0000313" key="1">
    <source>
        <dbReference type="EMBL" id="CAE0362718.1"/>
    </source>
</evidence>
<dbReference type="PANTHER" id="PTHR31152:SF1">
    <property type="entry name" value="PLAC8 FAMILY PROTEIN"/>
    <property type="match status" value="1"/>
</dbReference>
<dbReference type="EMBL" id="HBIJ01004931">
    <property type="protein sequence ID" value="CAE0362718.1"/>
    <property type="molecule type" value="Transcribed_RNA"/>
</dbReference>
<protein>
    <submittedName>
        <fullName evidence="1">Uncharacterized protein</fullName>
    </submittedName>
</protein>
<sequence>MCLCFFSDEPHPDDKRADRANMFKVGMKDAPCADPGIFCVSFCCLPCMNCYIRHKVLDGNMDQYTCCQGYYDCMCFKAGSIGDQGNPCCLLCEGCCCTSCAVSSSRMYVMDKFDLSSDPCDRRIIRFNNFMQLLSCICDILACFYPELQQCAEIIRFIADIVFLCTAGCMNAQVNVELKHRESIGDTGGGSAPAVNQSYASAPKVEPPMDRPGGVAAQAVPAAQPRTFPVTIPDGVVPGTQLQVVAPSGQTMMFAVPNGAYPGQQVLVPY</sequence>
<reference evidence="1" key="1">
    <citation type="submission" date="2021-01" db="EMBL/GenBank/DDBJ databases">
        <authorList>
            <person name="Corre E."/>
            <person name="Pelletier E."/>
            <person name="Niang G."/>
            <person name="Scheremetjew M."/>
            <person name="Finn R."/>
            <person name="Kale V."/>
            <person name="Holt S."/>
            <person name="Cochrane G."/>
            <person name="Meng A."/>
            <person name="Brown T."/>
            <person name="Cohen L."/>
        </authorList>
    </citation>
    <scope>NUCLEOTIDE SEQUENCE</scope>
    <source>
        <strain evidence="1">CCMP1510</strain>
    </source>
</reference>
<proteinExistence type="predicted"/>
<dbReference type="AlphaFoldDB" id="A0A6S8B1Q1"/>
<name>A0A6S8B1Q1_9STRA</name>
<organism evidence="1">
    <name type="scientific">Aureoumbra lagunensis</name>
    <dbReference type="NCBI Taxonomy" id="44058"/>
    <lineage>
        <taxon>Eukaryota</taxon>
        <taxon>Sar</taxon>
        <taxon>Stramenopiles</taxon>
        <taxon>Ochrophyta</taxon>
        <taxon>Pelagophyceae</taxon>
        <taxon>Pelagomonadales</taxon>
        <taxon>Aureoumbra</taxon>
    </lineage>
</organism>